<dbReference type="PROSITE" id="PS51379">
    <property type="entry name" value="4FE4S_FER_2"/>
    <property type="match status" value="2"/>
</dbReference>
<organism evidence="6">
    <name type="scientific">candidate division WOR-3 bacterium</name>
    <dbReference type="NCBI Taxonomy" id="2052148"/>
    <lineage>
        <taxon>Bacteria</taxon>
        <taxon>Bacteria division WOR-3</taxon>
    </lineage>
</organism>
<feature type="domain" description="4Fe-4S ferredoxin-type" evidence="5">
    <location>
        <begin position="41"/>
        <end position="71"/>
    </location>
</feature>
<reference evidence="6" key="1">
    <citation type="journal article" date="2020" name="mSystems">
        <title>Genome- and Community-Level Interaction Insights into Carbon Utilization and Element Cycling Functions of Hydrothermarchaeota in Hydrothermal Sediment.</title>
        <authorList>
            <person name="Zhou Z."/>
            <person name="Liu Y."/>
            <person name="Xu W."/>
            <person name="Pan J."/>
            <person name="Luo Z.H."/>
            <person name="Li M."/>
        </authorList>
    </citation>
    <scope>NUCLEOTIDE SEQUENCE [LARGE SCALE GENOMIC DNA]</scope>
    <source>
        <strain evidence="6">SpSt-754</strain>
    </source>
</reference>
<dbReference type="PANTHER" id="PTHR43687:SF1">
    <property type="entry name" value="FERREDOXIN III"/>
    <property type="match status" value="1"/>
</dbReference>
<evidence type="ECO:0000313" key="6">
    <source>
        <dbReference type="EMBL" id="HGB36374.1"/>
    </source>
</evidence>
<keyword evidence="2" id="KW-0479">Metal-binding</keyword>
<comment type="caution">
    <text evidence="6">The sequence shown here is derived from an EMBL/GenBank/DDBJ whole genome shotgun (WGS) entry which is preliminary data.</text>
</comment>
<gene>
    <name evidence="6" type="ORF">ENV38_05670</name>
</gene>
<evidence type="ECO:0000256" key="4">
    <source>
        <dbReference type="ARBA" id="ARBA00023014"/>
    </source>
</evidence>
<dbReference type="Pfam" id="PF12838">
    <property type="entry name" value="Fer4_7"/>
    <property type="match status" value="1"/>
</dbReference>
<dbReference type="GO" id="GO:0046872">
    <property type="term" value="F:metal ion binding"/>
    <property type="evidence" value="ECO:0007669"/>
    <property type="project" value="UniProtKB-KW"/>
</dbReference>
<keyword evidence="3" id="KW-0408">Iron</keyword>
<evidence type="ECO:0000259" key="5">
    <source>
        <dbReference type="PROSITE" id="PS51379"/>
    </source>
</evidence>
<dbReference type="AlphaFoldDB" id="A0A7V3NVK8"/>
<name>A0A7V3NVK8_UNCW3</name>
<dbReference type="GO" id="GO:0051539">
    <property type="term" value="F:4 iron, 4 sulfur cluster binding"/>
    <property type="evidence" value="ECO:0007669"/>
    <property type="project" value="UniProtKB-KW"/>
</dbReference>
<keyword evidence="4" id="KW-0411">Iron-sulfur</keyword>
<evidence type="ECO:0000256" key="1">
    <source>
        <dbReference type="ARBA" id="ARBA00022485"/>
    </source>
</evidence>
<dbReference type="InterPro" id="IPR017896">
    <property type="entry name" value="4Fe4S_Fe-S-bd"/>
</dbReference>
<dbReference type="InterPro" id="IPR017900">
    <property type="entry name" value="4Fe4S_Fe_S_CS"/>
</dbReference>
<dbReference type="EMBL" id="DTGD01000213">
    <property type="protein sequence ID" value="HGB36374.1"/>
    <property type="molecule type" value="Genomic_DNA"/>
</dbReference>
<dbReference type="SUPFAM" id="SSF54862">
    <property type="entry name" value="4Fe-4S ferredoxins"/>
    <property type="match status" value="1"/>
</dbReference>
<dbReference type="PANTHER" id="PTHR43687">
    <property type="entry name" value="ADENYLYLSULFATE REDUCTASE, BETA SUBUNIT"/>
    <property type="match status" value="1"/>
</dbReference>
<evidence type="ECO:0000256" key="2">
    <source>
        <dbReference type="ARBA" id="ARBA00022723"/>
    </source>
</evidence>
<dbReference type="Gene3D" id="3.30.70.20">
    <property type="match status" value="1"/>
</dbReference>
<feature type="domain" description="4Fe-4S ferredoxin-type" evidence="5">
    <location>
        <begin position="5"/>
        <end position="34"/>
    </location>
</feature>
<proteinExistence type="predicted"/>
<keyword evidence="1" id="KW-0004">4Fe-4S</keyword>
<accession>A0A7V3NVK8</accession>
<dbReference type="PROSITE" id="PS00198">
    <property type="entry name" value="4FE4S_FER_1"/>
    <property type="match status" value="2"/>
</dbReference>
<dbReference type="InterPro" id="IPR050572">
    <property type="entry name" value="Fe-S_Ferredoxin"/>
</dbReference>
<protein>
    <submittedName>
        <fullName evidence="6">4Fe-4S dicluster domain-containing protein</fullName>
    </submittedName>
</protein>
<sequence>MNKRFEIEINHDWCKACYICVKICPKNVFDIAEKESFRGFREVVPSRVEDCIGCLMCENFCPDFAIEVKELKDAVEADKVTD</sequence>
<evidence type="ECO:0000256" key="3">
    <source>
        <dbReference type="ARBA" id="ARBA00023004"/>
    </source>
</evidence>